<comment type="caution">
    <text evidence="3">The sequence shown here is derived from an EMBL/GenBank/DDBJ whole genome shotgun (WGS) entry which is preliminary data.</text>
</comment>
<dbReference type="SMART" id="SM00646">
    <property type="entry name" value="Ami_3"/>
    <property type="match status" value="1"/>
</dbReference>
<dbReference type="CDD" id="cd02696">
    <property type="entry name" value="MurNAc-LAA"/>
    <property type="match status" value="1"/>
</dbReference>
<dbReference type="SUPFAM" id="SSF53187">
    <property type="entry name" value="Zn-dependent exopeptidases"/>
    <property type="match status" value="1"/>
</dbReference>
<organism evidence="3 4">
    <name type="scientific">Pontibacillus salicampi</name>
    <dbReference type="NCBI Taxonomy" id="1449801"/>
    <lineage>
        <taxon>Bacteria</taxon>
        <taxon>Bacillati</taxon>
        <taxon>Bacillota</taxon>
        <taxon>Bacilli</taxon>
        <taxon>Bacillales</taxon>
        <taxon>Bacillaceae</taxon>
        <taxon>Pontibacillus</taxon>
    </lineage>
</organism>
<dbReference type="PANTHER" id="PTHR30404">
    <property type="entry name" value="N-ACETYLMURAMOYL-L-ALANINE AMIDASE"/>
    <property type="match status" value="1"/>
</dbReference>
<name>A0ABV6LU23_9BACI</name>
<dbReference type="EMBL" id="JBHLTP010000022">
    <property type="protein sequence ID" value="MFC0525768.1"/>
    <property type="molecule type" value="Genomic_DNA"/>
</dbReference>
<sequence>MTPTYSGSGFLLDLSLRFFSQPYVALDIGHGRDTWENGGGKGVVVDGKVYEEHDANAETALMVKEILEAHGVRVWLPQEPWERDRDLLSRTNEANRRGVDLYWSFHYNAGIPDAQGACAFYWYTAGDAKKLAKRFGEYCRGAGVDTHGDGTHAGVPGTWTELHVNRETSMTAILTENGFMTNHEDFENIFGSNKKQYRKMMARINAKCILSFFGISYQGDTSDDPEVIKISNDFENKELVIHDKYASEGLAIYGEPVNLDNESQKVAHYIRNESNGFKTIYGKYDVDGYEMYKVANSAGTVRWVTAHNEYSYVKEKTKNVGLEEDEYMPKNVFIVNEFIDGAAIKKAMIRNSGNMVYRFTAEREDIKAEENIYVCGGGIDGLNLKKGKVVDLSGSSAEGTAKNIYKEFGY</sequence>
<evidence type="ECO:0000256" key="1">
    <source>
        <dbReference type="ARBA" id="ARBA00022801"/>
    </source>
</evidence>
<dbReference type="Proteomes" id="UP001589836">
    <property type="component" value="Unassembled WGS sequence"/>
</dbReference>
<evidence type="ECO:0000259" key="2">
    <source>
        <dbReference type="SMART" id="SM00646"/>
    </source>
</evidence>
<dbReference type="PANTHER" id="PTHR30404:SF0">
    <property type="entry name" value="N-ACETYLMURAMOYL-L-ALANINE AMIDASE AMIC"/>
    <property type="match status" value="1"/>
</dbReference>
<dbReference type="Gene3D" id="3.40.630.40">
    <property type="entry name" value="Zn-dependent exopeptidases"/>
    <property type="match status" value="1"/>
</dbReference>
<feature type="domain" description="MurNAc-LAA" evidence="2">
    <location>
        <begin position="91"/>
        <end position="205"/>
    </location>
</feature>
<dbReference type="InterPro" id="IPR002508">
    <property type="entry name" value="MurNAc-LAA_cat"/>
</dbReference>
<proteinExistence type="predicted"/>
<protein>
    <submittedName>
        <fullName evidence="3">N-acetylmuramoyl-L-alanine amidase</fullName>
    </submittedName>
</protein>
<evidence type="ECO:0000313" key="4">
    <source>
        <dbReference type="Proteomes" id="UP001589836"/>
    </source>
</evidence>
<keyword evidence="1" id="KW-0378">Hydrolase</keyword>
<reference evidence="3 4" key="1">
    <citation type="submission" date="2024-09" db="EMBL/GenBank/DDBJ databases">
        <authorList>
            <person name="Sun Q."/>
            <person name="Mori K."/>
        </authorList>
    </citation>
    <scope>NUCLEOTIDE SEQUENCE [LARGE SCALE GENOMIC DNA]</scope>
    <source>
        <strain evidence="3 4">NCAIM B.02529</strain>
    </source>
</reference>
<evidence type="ECO:0000313" key="3">
    <source>
        <dbReference type="EMBL" id="MFC0525768.1"/>
    </source>
</evidence>
<dbReference type="InterPro" id="IPR050695">
    <property type="entry name" value="N-acetylmuramoyl_amidase_3"/>
</dbReference>
<accession>A0ABV6LU23</accession>
<keyword evidence="4" id="KW-1185">Reference proteome</keyword>
<dbReference type="RefSeq" id="WP_377351452.1">
    <property type="nucleotide sequence ID" value="NZ_JBHLTP010000022.1"/>
</dbReference>
<dbReference type="Pfam" id="PF01520">
    <property type="entry name" value="Amidase_3"/>
    <property type="match status" value="1"/>
</dbReference>
<gene>
    <name evidence="3" type="ORF">ACFFGV_19505</name>
</gene>